<gene>
    <name evidence="1" type="ORF">AMQ74_01662</name>
</gene>
<dbReference type="Proteomes" id="UP000075578">
    <property type="component" value="Unassembled WGS sequence"/>
</dbReference>
<sequence length="122" mass="13987">MNIEKLTQNDWELLAENKTVLMSFGVEEEEIIKKETRSSSSTSFTTTKIIKNGAQLGKDLSKKAYGGKFKHSPGIIESKEQIGQQIYVLFGDLIDEPMCILRRKDDKLQILDMEKIPYEEED</sequence>
<proteinExistence type="predicted"/>
<dbReference type="EMBL" id="LNGD01000154">
    <property type="protein sequence ID" value="KYC47632.1"/>
    <property type="molecule type" value="Genomic_DNA"/>
</dbReference>
<comment type="caution">
    <text evidence="1">The sequence shown here is derived from an EMBL/GenBank/DDBJ whole genome shotgun (WGS) entry which is preliminary data.</text>
</comment>
<evidence type="ECO:0000313" key="1">
    <source>
        <dbReference type="EMBL" id="KYC47632.1"/>
    </source>
</evidence>
<reference evidence="1 2" key="1">
    <citation type="journal article" date="2016" name="ISME J.">
        <title>Chasing the elusive Euryarchaeota class WSA2: genomes reveal a uniquely fastidious methyl-reducing methanogen.</title>
        <authorList>
            <person name="Nobu M.K."/>
            <person name="Narihiro T."/>
            <person name="Kuroda K."/>
            <person name="Mei R."/>
            <person name="Liu W.T."/>
        </authorList>
    </citation>
    <scope>NUCLEOTIDE SEQUENCE [LARGE SCALE GENOMIC DNA]</scope>
    <source>
        <strain evidence="1">U1lsi0528_Bin089</strain>
    </source>
</reference>
<dbReference type="AlphaFoldDB" id="A0A150IRT9"/>
<evidence type="ECO:0000313" key="2">
    <source>
        <dbReference type="Proteomes" id="UP000075578"/>
    </source>
</evidence>
<protein>
    <submittedName>
        <fullName evidence="1">Uncharacterized protein</fullName>
    </submittedName>
</protein>
<name>A0A150IRT9_9EURY</name>
<organism evidence="1 2">
    <name type="scientific">Candidatus Methanofastidiosum methylothiophilum</name>
    <dbReference type="NCBI Taxonomy" id="1705564"/>
    <lineage>
        <taxon>Archaea</taxon>
        <taxon>Methanobacteriati</taxon>
        <taxon>Methanobacteriota</taxon>
        <taxon>Stenosarchaea group</taxon>
        <taxon>Candidatus Methanofastidiosia</taxon>
        <taxon>Candidatus Methanofastidiosales</taxon>
        <taxon>Candidatus Methanofastidiosaceae</taxon>
        <taxon>Candidatus Methanofastidiosum</taxon>
    </lineage>
</organism>
<accession>A0A150IRT9</accession>